<evidence type="ECO:0000256" key="1">
    <source>
        <dbReference type="SAM" id="Coils"/>
    </source>
</evidence>
<dbReference type="EMBL" id="CABFOC020000002">
    <property type="protein sequence ID" value="CAH0040123.1"/>
    <property type="molecule type" value="Genomic_DNA"/>
</dbReference>
<evidence type="ECO:0000313" key="4">
    <source>
        <dbReference type="Proteomes" id="UP000775872"/>
    </source>
</evidence>
<proteinExistence type="predicted"/>
<reference evidence="4" key="1">
    <citation type="submission" date="2019-06" db="EMBL/GenBank/DDBJ databases">
        <authorList>
            <person name="Broberg M."/>
        </authorList>
    </citation>
    <scope>NUCLEOTIDE SEQUENCE [LARGE SCALE GENOMIC DNA]</scope>
</reference>
<keyword evidence="1" id="KW-0175">Coiled coil</keyword>
<feature type="compositionally biased region" description="Polar residues" evidence="2">
    <location>
        <begin position="19"/>
        <end position="37"/>
    </location>
</feature>
<sequence length="162" mass="18305">MGASESKPGFAGHIWKASGPSSVSHDLLDSLQSNPETDASRSRTVEIQIQARVAEELKKLQNQESEALKAAQDKIAAAANENKSEEGQSRRAVSKQVEEFRRKLEERKQVRTLPESVESARNEVIKCLTDNDRRPLNCYEEVEKFKVEVKKLEQQWVNKVVS</sequence>
<dbReference type="Pfam" id="PF07956">
    <property type="entry name" value="DUF1690"/>
    <property type="match status" value="1"/>
</dbReference>
<organism evidence="3 4">
    <name type="scientific">Clonostachys solani</name>
    <dbReference type="NCBI Taxonomy" id="160281"/>
    <lineage>
        <taxon>Eukaryota</taxon>
        <taxon>Fungi</taxon>
        <taxon>Dikarya</taxon>
        <taxon>Ascomycota</taxon>
        <taxon>Pezizomycotina</taxon>
        <taxon>Sordariomycetes</taxon>
        <taxon>Hypocreomycetidae</taxon>
        <taxon>Hypocreales</taxon>
        <taxon>Bionectriaceae</taxon>
        <taxon>Clonostachys</taxon>
    </lineage>
</organism>
<dbReference type="AlphaFoldDB" id="A0A9N9W156"/>
<feature type="region of interest" description="Disordered" evidence="2">
    <location>
        <begin position="1"/>
        <end position="43"/>
    </location>
</feature>
<dbReference type="Proteomes" id="UP000775872">
    <property type="component" value="Unassembled WGS sequence"/>
</dbReference>
<evidence type="ECO:0000313" key="3">
    <source>
        <dbReference type="EMBL" id="CAH0040123.1"/>
    </source>
</evidence>
<dbReference type="OrthoDB" id="5544375at2759"/>
<feature type="coiled-coil region" evidence="1">
    <location>
        <begin position="50"/>
        <end position="88"/>
    </location>
</feature>
<name>A0A9N9W156_9HYPO</name>
<gene>
    <name evidence="3" type="ORF">CSOL1703_00003823</name>
</gene>
<evidence type="ECO:0000256" key="2">
    <source>
        <dbReference type="SAM" id="MobiDB-lite"/>
    </source>
</evidence>
<dbReference type="InterPro" id="IPR012471">
    <property type="entry name" value="DUF1690"/>
</dbReference>
<comment type="caution">
    <text evidence="3">The sequence shown here is derived from an EMBL/GenBank/DDBJ whole genome shotgun (WGS) entry which is preliminary data.</text>
</comment>
<keyword evidence="4" id="KW-1185">Reference proteome</keyword>
<accession>A0A9N9W156</accession>
<reference evidence="3 4" key="2">
    <citation type="submission" date="2021-10" db="EMBL/GenBank/DDBJ databases">
        <authorList>
            <person name="Piombo E."/>
        </authorList>
    </citation>
    <scope>NUCLEOTIDE SEQUENCE [LARGE SCALE GENOMIC DNA]</scope>
</reference>
<evidence type="ECO:0008006" key="5">
    <source>
        <dbReference type="Google" id="ProtNLM"/>
    </source>
</evidence>
<protein>
    <recommendedName>
        <fullName evidence="5">MICOS complex subunit mic19</fullName>
    </recommendedName>
</protein>